<sequence>MAIVPQQAFPLNETAFPLGSLTQKTLNFDSKRRIPVIELSILDCTAEELNALLREAWKRRRFGSMYATKLVQTISNPSS</sequence>
<reference evidence="1 2" key="2">
    <citation type="submission" date="2018-11" db="EMBL/GenBank/DDBJ databases">
        <authorList>
            <consortium name="Pathogen Informatics"/>
        </authorList>
    </citation>
    <scope>NUCLEOTIDE SEQUENCE [LARGE SCALE GENOMIC DNA]</scope>
</reference>
<accession>A0A183DLW3</accession>
<dbReference type="WBParaSite" id="GPUH_0000971501-mRNA-1">
    <property type="protein sequence ID" value="GPUH_0000971501-mRNA-1"/>
    <property type="gene ID" value="GPUH_0000971501"/>
</dbReference>
<keyword evidence="2" id="KW-1185">Reference proteome</keyword>
<dbReference type="OrthoDB" id="5782147at2759"/>
<dbReference type="AlphaFoldDB" id="A0A183DLW3"/>
<proteinExistence type="predicted"/>
<name>A0A183DLW3_9BILA</name>
<dbReference type="EMBL" id="UYRT01033132">
    <property type="protein sequence ID" value="VDK76237.1"/>
    <property type="molecule type" value="Genomic_DNA"/>
</dbReference>
<organism evidence="3">
    <name type="scientific">Gongylonema pulchrum</name>
    <dbReference type="NCBI Taxonomy" id="637853"/>
    <lineage>
        <taxon>Eukaryota</taxon>
        <taxon>Metazoa</taxon>
        <taxon>Ecdysozoa</taxon>
        <taxon>Nematoda</taxon>
        <taxon>Chromadorea</taxon>
        <taxon>Rhabditida</taxon>
        <taxon>Spirurina</taxon>
        <taxon>Spiruromorpha</taxon>
        <taxon>Spiruroidea</taxon>
        <taxon>Gongylonematidae</taxon>
        <taxon>Gongylonema</taxon>
    </lineage>
</organism>
<reference evidence="3" key="1">
    <citation type="submission" date="2016-06" db="UniProtKB">
        <authorList>
            <consortium name="WormBaseParasite"/>
        </authorList>
    </citation>
    <scope>IDENTIFICATION</scope>
</reference>
<dbReference type="Proteomes" id="UP000271098">
    <property type="component" value="Unassembled WGS sequence"/>
</dbReference>
<evidence type="ECO:0000313" key="1">
    <source>
        <dbReference type="EMBL" id="VDK76237.1"/>
    </source>
</evidence>
<protein>
    <submittedName>
        <fullName evidence="1 3">Uncharacterized protein</fullName>
    </submittedName>
</protein>
<gene>
    <name evidence="1" type="ORF">GPUH_LOCUS9702</name>
</gene>
<evidence type="ECO:0000313" key="3">
    <source>
        <dbReference type="WBParaSite" id="GPUH_0000971501-mRNA-1"/>
    </source>
</evidence>
<evidence type="ECO:0000313" key="2">
    <source>
        <dbReference type="Proteomes" id="UP000271098"/>
    </source>
</evidence>